<organism evidence="3 4">
    <name type="scientific">Ectopseudomonas oleovorans</name>
    <name type="common">Pseudomonas oleovorans</name>
    <dbReference type="NCBI Taxonomy" id="301"/>
    <lineage>
        <taxon>Bacteria</taxon>
        <taxon>Pseudomonadati</taxon>
        <taxon>Pseudomonadota</taxon>
        <taxon>Gammaproteobacteria</taxon>
        <taxon>Pseudomonadales</taxon>
        <taxon>Pseudomonadaceae</taxon>
        <taxon>Ectopseudomonas</taxon>
    </lineage>
</organism>
<comment type="caution">
    <text evidence="3">The sequence shown here is derived from an EMBL/GenBank/DDBJ whole genome shotgun (WGS) entry which is preliminary data.</text>
</comment>
<feature type="domain" description="Bacterial sugar transferase" evidence="2">
    <location>
        <begin position="3"/>
        <end position="177"/>
    </location>
</feature>
<dbReference type="Pfam" id="PF02397">
    <property type="entry name" value="Bac_transf"/>
    <property type="match status" value="1"/>
</dbReference>
<protein>
    <submittedName>
        <fullName evidence="3">Sugar transferase</fullName>
    </submittedName>
</protein>
<name>A0A427H9J1_ECTOL</name>
<dbReference type="PANTHER" id="PTHR30576">
    <property type="entry name" value="COLANIC BIOSYNTHESIS UDP-GLUCOSE LIPID CARRIER TRANSFERASE"/>
    <property type="match status" value="1"/>
</dbReference>
<dbReference type="EMBL" id="RHRS01000067">
    <property type="protein sequence ID" value="RRW30805.1"/>
    <property type="molecule type" value="Genomic_DNA"/>
</dbReference>
<evidence type="ECO:0000259" key="2">
    <source>
        <dbReference type="Pfam" id="PF02397"/>
    </source>
</evidence>
<dbReference type="RefSeq" id="WP_125874989.1">
    <property type="nucleotide sequence ID" value="NZ_RHRS01000067.1"/>
</dbReference>
<comment type="similarity">
    <text evidence="1">Belongs to the bacterial sugar transferase family.</text>
</comment>
<evidence type="ECO:0000313" key="3">
    <source>
        <dbReference type="EMBL" id="RRW30805.1"/>
    </source>
</evidence>
<proteinExistence type="inferred from homology"/>
<gene>
    <name evidence="3" type="ORF">EGJ44_19235</name>
</gene>
<evidence type="ECO:0000313" key="4">
    <source>
        <dbReference type="Proteomes" id="UP000272833"/>
    </source>
</evidence>
<dbReference type="PANTHER" id="PTHR30576:SF8">
    <property type="entry name" value="UNDECAPRENYL-PHOSPHATE GALACTOSE PHOSPHOTRANSFERASE"/>
    <property type="match status" value="1"/>
</dbReference>
<dbReference type="Proteomes" id="UP000272833">
    <property type="component" value="Unassembled WGS sequence"/>
</dbReference>
<keyword evidence="3" id="KW-0808">Transferase</keyword>
<dbReference type="InterPro" id="IPR003362">
    <property type="entry name" value="Bact_transf"/>
</dbReference>
<reference evidence="3 4" key="1">
    <citation type="submission" date="2018-10" db="EMBL/GenBank/DDBJ databases">
        <title>Transmission dynamics of multidrug resistant bacteria on intensive care unit surfaces.</title>
        <authorList>
            <person name="D'Souza A.W."/>
            <person name="Potter R.F."/>
            <person name="Wallace M."/>
            <person name="Shupe A."/>
            <person name="Patel S."/>
            <person name="Sun S."/>
            <person name="Gul D."/>
            <person name="Kwon J.H."/>
            <person name="Andleeb S."/>
            <person name="Burnham C.-A.D."/>
            <person name="Dantas G."/>
        </authorList>
    </citation>
    <scope>NUCLEOTIDE SEQUENCE [LARGE SCALE GENOMIC DNA]</scope>
    <source>
        <strain evidence="3 4">PO_271</strain>
    </source>
</reference>
<sequence>MIKRLFDIFASFFGLLMLSPIISIVAWKIRKNLGSPVLFKQVRPGKDGKPFQMVKFRTMRDAVDAAGNPLPDSERLTPFGNWLRSTSLDELPEMWNVLKGDMSLVGPRPLLMEYLPLYNAEQYRRHEVRPGVTGWAQVNGRNAISWEEKFKLDVWYVNNQSFWLDIKILWLTVKKVLVRDGISAEGEATMSKFTGTAESEHGK</sequence>
<accession>A0A427H9J1</accession>
<evidence type="ECO:0000256" key="1">
    <source>
        <dbReference type="ARBA" id="ARBA00006464"/>
    </source>
</evidence>
<dbReference type="AlphaFoldDB" id="A0A427H9J1"/>
<dbReference type="GO" id="GO:0016780">
    <property type="term" value="F:phosphotransferase activity, for other substituted phosphate groups"/>
    <property type="evidence" value="ECO:0007669"/>
    <property type="project" value="TreeGrafter"/>
</dbReference>